<evidence type="ECO:0000256" key="3">
    <source>
        <dbReference type="ARBA" id="ARBA00022741"/>
    </source>
</evidence>
<keyword evidence="3" id="KW-0547">Nucleotide-binding</keyword>
<evidence type="ECO:0000256" key="7">
    <source>
        <dbReference type="ARBA" id="ARBA00023144"/>
    </source>
</evidence>
<proteinExistence type="predicted"/>
<keyword evidence="1" id="KW-0808">Transferase</keyword>
<keyword evidence="6" id="KW-0460">Magnesium</keyword>
<dbReference type="Pfam" id="PF00288">
    <property type="entry name" value="GHMP_kinases_N"/>
    <property type="match status" value="1"/>
</dbReference>
<evidence type="ECO:0000259" key="10">
    <source>
        <dbReference type="Pfam" id="PF08544"/>
    </source>
</evidence>
<dbReference type="SUPFAM" id="SSF54211">
    <property type="entry name" value="Ribosomal protein S5 domain 2-like"/>
    <property type="match status" value="1"/>
</dbReference>
<dbReference type="PIRSF" id="PIRSF000530">
    <property type="entry name" value="Galactokinase"/>
    <property type="match status" value="1"/>
</dbReference>
<accession>A0A1G8JNS3</accession>
<dbReference type="Gene3D" id="3.30.230.10">
    <property type="match status" value="1"/>
</dbReference>
<dbReference type="GO" id="GO:0046872">
    <property type="term" value="F:metal ion binding"/>
    <property type="evidence" value="ECO:0007669"/>
    <property type="project" value="UniProtKB-KW"/>
</dbReference>
<evidence type="ECO:0000256" key="8">
    <source>
        <dbReference type="ARBA" id="ARBA00023277"/>
    </source>
</evidence>
<feature type="domain" description="GHMP kinase N-terminal" evidence="9">
    <location>
        <begin position="89"/>
        <end position="174"/>
    </location>
</feature>
<dbReference type="PROSITE" id="PS00627">
    <property type="entry name" value="GHMP_KINASES_ATP"/>
    <property type="match status" value="1"/>
</dbReference>
<dbReference type="RefSeq" id="WP_051651679.1">
    <property type="nucleotide sequence ID" value="NZ_FNDZ01000002.1"/>
</dbReference>
<dbReference type="InterPro" id="IPR006206">
    <property type="entry name" value="Mevalonate/galactokinase"/>
</dbReference>
<evidence type="ECO:0000256" key="4">
    <source>
        <dbReference type="ARBA" id="ARBA00022777"/>
    </source>
</evidence>
<dbReference type="InterPro" id="IPR020568">
    <property type="entry name" value="Ribosomal_Su5_D2-typ_SF"/>
</dbReference>
<keyword evidence="7" id="KW-0299">Galactose metabolism</keyword>
<dbReference type="InterPro" id="IPR014721">
    <property type="entry name" value="Ribsml_uS5_D2-typ_fold_subgr"/>
</dbReference>
<keyword evidence="8" id="KW-0119">Carbohydrate metabolism</keyword>
<gene>
    <name evidence="11" type="ORF">SAMN05421804_10264</name>
</gene>
<dbReference type="GO" id="GO:0004335">
    <property type="term" value="F:galactokinase activity"/>
    <property type="evidence" value="ECO:0007669"/>
    <property type="project" value="InterPro"/>
</dbReference>
<dbReference type="InterPro" id="IPR006203">
    <property type="entry name" value="GHMP_knse_ATP-bd_CS"/>
</dbReference>
<dbReference type="FunFam" id="3.30.70.890:FF:000001">
    <property type="entry name" value="Galactokinase"/>
    <property type="match status" value="1"/>
</dbReference>
<keyword evidence="2" id="KW-0479">Metal-binding</keyword>
<keyword evidence="4 11" id="KW-0418">Kinase</keyword>
<dbReference type="PRINTS" id="PR00473">
    <property type="entry name" value="GALCTOKINASE"/>
</dbReference>
<dbReference type="PANTHER" id="PTHR10457:SF6">
    <property type="entry name" value="GALACTURONOKINASE"/>
    <property type="match status" value="1"/>
</dbReference>
<reference evidence="11 12" key="1">
    <citation type="submission" date="2016-10" db="EMBL/GenBank/DDBJ databases">
        <authorList>
            <person name="de Groot N.N."/>
        </authorList>
    </citation>
    <scope>NUCLEOTIDE SEQUENCE [LARGE SCALE GENOMIC DNA]</scope>
    <source>
        <strain evidence="11 12">CGMCC 1.5058</strain>
    </source>
</reference>
<evidence type="ECO:0000256" key="2">
    <source>
        <dbReference type="ARBA" id="ARBA00022723"/>
    </source>
</evidence>
<dbReference type="GO" id="GO:0006012">
    <property type="term" value="P:galactose metabolic process"/>
    <property type="evidence" value="ECO:0007669"/>
    <property type="project" value="UniProtKB-KW"/>
</dbReference>
<evidence type="ECO:0000256" key="5">
    <source>
        <dbReference type="ARBA" id="ARBA00022840"/>
    </source>
</evidence>
<dbReference type="AlphaFoldDB" id="A0A1G8JNS3"/>
<dbReference type="Pfam" id="PF08544">
    <property type="entry name" value="GHMP_kinases_C"/>
    <property type="match status" value="1"/>
</dbReference>
<name>A0A1G8JNS3_9CLOT</name>
<dbReference type="EMBL" id="FNDZ01000002">
    <property type="protein sequence ID" value="SDI32812.1"/>
    <property type="molecule type" value="Genomic_DNA"/>
</dbReference>
<dbReference type="GO" id="GO:0005829">
    <property type="term" value="C:cytosol"/>
    <property type="evidence" value="ECO:0007669"/>
    <property type="project" value="TreeGrafter"/>
</dbReference>
<dbReference type="Proteomes" id="UP000183255">
    <property type="component" value="Unassembled WGS sequence"/>
</dbReference>
<dbReference type="PRINTS" id="PR00959">
    <property type="entry name" value="MEVGALKINASE"/>
</dbReference>
<organism evidence="11 12">
    <name type="scientific">Proteiniclasticum ruminis</name>
    <dbReference type="NCBI Taxonomy" id="398199"/>
    <lineage>
        <taxon>Bacteria</taxon>
        <taxon>Bacillati</taxon>
        <taxon>Bacillota</taxon>
        <taxon>Clostridia</taxon>
        <taxon>Eubacteriales</taxon>
        <taxon>Clostridiaceae</taxon>
        <taxon>Proteiniclasticum</taxon>
    </lineage>
</organism>
<dbReference type="InterPro" id="IPR000705">
    <property type="entry name" value="Galactokinase"/>
</dbReference>
<dbReference type="SUPFAM" id="SSF55060">
    <property type="entry name" value="GHMP Kinase, C-terminal domain"/>
    <property type="match status" value="1"/>
</dbReference>
<evidence type="ECO:0000313" key="12">
    <source>
        <dbReference type="Proteomes" id="UP000183255"/>
    </source>
</evidence>
<evidence type="ECO:0000256" key="6">
    <source>
        <dbReference type="ARBA" id="ARBA00022842"/>
    </source>
</evidence>
<protein>
    <submittedName>
        <fullName evidence="11">Galactokinase/ectonucleotide pyrophosphatase/phosphodiesterase family member 1/3/galacturonokinase</fullName>
    </submittedName>
</protein>
<feature type="domain" description="GHMP kinase C-terminal" evidence="10">
    <location>
        <begin position="288"/>
        <end position="363"/>
    </location>
</feature>
<dbReference type="Gene3D" id="3.30.70.890">
    <property type="entry name" value="GHMP kinase, C-terminal domain"/>
    <property type="match status" value="1"/>
</dbReference>
<dbReference type="InterPro" id="IPR013750">
    <property type="entry name" value="GHMP_kinase_C_dom"/>
</dbReference>
<evidence type="ECO:0000313" key="11">
    <source>
        <dbReference type="EMBL" id="SDI32812.1"/>
    </source>
</evidence>
<keyword evidence="5" id="KW-0067">ATP-binding</keyword>
<dbReference type="GO" id="GO:0005524">
    <property type="term" value="F:ATP binding"/>
    <property type="evidence" value="ECO:0007669"/>
    <property type="project" value="UniProtKB-KW"/>
</dbReference>
<dbReference type="InterPro" id="IPR036554">
    <property type="entry name" value="GHMP_kinase_C_sf"/>
</dbReference>
<evidence type="ECO:0000259" key="9">
    <source>
        <dbReference type="Pfam" id="PF00288"/>
    </source>
</evidence>
<dbReference type="InterPro" id="IPR006204">
    <property type="entry name" value="GHMP_kinase_N_dom"/>
</dbReference>
<sequence>MKDLSLKLVEKFKATDIRAVRSPLRICPLGAHVDHQGGLVTGVALDSSINLVYTPSTDGYIRIQSQDFPDEEMFHLDHVPEVIPGSWGNYIKGAALSLKRDYILRNGINGIVSGKLPIGGLSSSAAVTTAYLMALCDVNNIKISKLDLVQYSHWVETQYIGLKNGILDQSANILSENNKLMVMDCKSNEYKLENIGAIEHDLEFVIVYSGISTSLIRTDYNNRVDECKVSSWLLHEISSMTLPNLKESKLRDIDPSVFEEYSHMLPGRFKRRAKHYFSEQKRVKDGIEAWKRGDLRSFGQLMNESGDSSVHQYECGCPELITIFDTLKNSAGVYGARFSGAGYRGCCIGLINPAFKKEIEKTMDSVYPVKHPKYKDLYKVHFCKIADGAHYHKI</sequence>
<dbReference type="PANTHER" id="PTHR10457">
    <property type="entry name" value="MEVALONATE KINASE/GALACTOKINASE"/>
    <property type="match status" value="1"/>
</dbReference>
<evidence type="ECO:0000256" key="1">
    <source>
        <dbReference type="ARBA" id="ARBA00022679"/>
    </source>
</evidence>